<evidence type="ECO:0000256" key="3">
    <source>
        <dbReference type="ARBA" id="ARBA00007895"/>
    </source>
</evidence>
<reference evidence="13" key="1">
    <citation type="journal article" date="2015" name="PLoS Genet.">
        <title>Genome Sequence and Transcriptome Analyses of Chrysochromulina tobin: Metabolic Tools for Enhanced Algal Fitness in the Prominent Order Prymnesiales (Haptophyceae).</title>
        <authorList>
            <person name="Hovde B.T."/>
            <person name="Deodato C.R."/>
            <person name="Hunsperger H.M."/>
            <person name="Ryken S.A."/>
            <person name="Yost W."/>
            <person name="Jha R.K."/>
            <person name="Patterson J."/>
            <person name="Monnat R.J. Jr."/>
            <person name="Barlow S.B."/>
            <person name="Starkenburg S.R."/>
            <person name="Cattolico R.A."/>
        </authorList>
    </citation>
    <scope>NUCLEOTIDE SEQUENCE</scope>
    <source>
        <strain evidence="13">CCMP291</strain>
    </source>
</reference>
<gene>
    <name evidence="12" type="ORF">Ctob_002423</name>
</gene>
<evidence type="ECO:0000313" key="13">
    <source>
        <dbReference type="Proteomes" id="UP000037460"/>
    </source>
</evidence>
<evidence type="ECO:0000256" key="8">
    <source>
        <dbReference type="ARBA" id="ARBA00023136"/>
    </source>
</evidence>
<evidence type="ECO:0000256" key="9">
    <source>
        <dbReference type="SAM" id="MobiDB-lite"/>
    </source>
</evidence>
<evidence type="ECO:0000256" key="5">
    <source>
        <dbReference type="ARBA" id="ARBA00022490"/>
    </source>
</evidence>
<comment type="subcellular location">
    <subcellularLocation>
        <location evidence="2">Cytoplasm</location>
    </subcellularLocation>
    <subcellularLocation>
        <location evidence="1">Endosome membrane</location>
        <topology evidence="1">Peripheral membrane protein</topology>
    </subcellularLocation>
</comment>
<dbReference type="Pfam" id="PF18097">
    <property type="entry name" value="Vta1_C"/>
    <property type="match status" value="1"/>
</dbReference>
<dbReference type="Gene3D" id="1.20.5.420">
    <property type="entry name" value="Immunoglobulin FC, subunit C"/>
    <property type="match status" value="1"/>
</dbReference>
<keyword evidence="5" id="KW-0963">Cytoplasm</keyword>
<keyword evidence="7" id="KW-0653">Protein transport</keyword>
<dbReference type="GO" id="GO:0032511">
    <property type="term" value="P:late endosome to vacuole transport via multivesicular body sorting pathway"/>
    <property type="evidence" value="ECO:0007669"/>
    <property type="project" value="InterPro"/>
</dbReference>
<dbReference type="InterPro" id="IPR041212">
    <property type="entry name" value="Vta1_C"/>
</dbReference>
<evidence type="ECO:0000256" key="4">
    <source>
        <dbReference type="ARBA" id="ARBA00022448"/>
    </source>
</evidence>
<keyword evidence="13" id="KW-1185">Reference proteome</keyword>
<dbReference type="AlphaFoldDB" id="A0A0M0J4G4"/>
<dbReference type="Pfam" id="PF04652">
    <property type="entry name" value="Vta1"/>
    <property type="match status" value="1"/>
</dbReference>
<feature type="domain" description="Vta1/callose synthase N-terminal" evidence="10">
    <location>
        <begin position="13"/>
        <end position="152"/>
    </location>
</feature>
<dbReference type="OrthoDB" id="391137at2759"/>
<dbReference type="GO" id="GO:0010008">
    <property type="term" value="C:endosome membrane"/>
    <property type="evidence" value="ECO:0007669"/>
    <property type="project" value="UniProtKB-SubCell"/>
</dbReference>
<dbReference type="GO" id="GO:0005771">
    <property type="term" value="C:multivesicular body"/>
    <property type="evidence" value="ECO:0007669"/>
    <property type="project" value="TreeGrafter"/>
</dbReference>
<feature type="domain" description="Vta1 C-terminal" evidence="11">
    <location>
        <begin position="188"/>
        <end position="220"/>
    </location>
</feature>
<dbReference type="InterPro" id="IPR039431">
    <property type="entry name" value="Vta1/CALS_N"/>
</dbReference>
<evidence type="ECO:0000256" key="6">
    <source>
        <dbReference type="ARBA" id="ARBA00022753"/>
    </source>
</evidence>
<comment type="caution">
    <text evidence="12">The sequence shown here is derived from an EMBL/GenBank/DDBJ whole genome shotgun (WGS) entry which is preliminary data.</text>
</comment>
<evidence type="ECO:0000259" key="11">
    <source>
        <dbReference type="Pfam" id="PF18097"/>
    </source>
</evidence>
<keyword evidence="6" id="KW-0967">Endosome</keyword>
<dbReference type="EMBL" id="JWZX01003360">
    <property type="protein sequence ID" value="KOO21479.1"/>
    <property type="molecule type" value="Genomic_DNA"/>
</dbReference>
<dbReference type="GO" id="GO:0015031">
    <property type="term" value="P:protein transport"/>
    <property type="evidence" value="ECO:0007669"/>
    <property type="project" value="UniProtKB-KW"/>
</dbReference>
<evidence type="ECO:0000259" key="10">
    <source>
        <dbReference type="Pfam" id="PF04652"/>
    </source>
</evidence>
<feature type="region of interest" description="Disordered" evidence="9">
    <location>
        <begin position="154"/>
        <end position="182"/>
    </location>
</feature>
<keyword evidence="4" id="KW-0813">Transport</keyword>
<dbReference type="InterPro" id="IPR023175">
    <property type="entry name" value="Vta1/CALS_N_sf"/>
</dbReference>
<evidence type="ECO:0000256" key="7">
    <source>
        <dbReference type="ARBA" id="ARBA00022927"/>
    </source>
</evidence>
<sequence>MAAAPPQSLRGKIVAYLNQAKERSDAGEALIAYYCKVHALSEAMAVRSQIPKADMGYVIGLMDQVEAEKKRVGNLDDAQMLIEMKASELFDRADTADRATPTVPRLQTAKDFYAAATLFEVCKEFGELPDDLSEKVKYGKWRYIEICKAAKEKRAPEPPRGLDLGEDGPSFTPPSHPGFKPDRNAIVEAAGLAKSAVSSLQFQNIDTAVANLQKAITLLTMPQAPTDDDATP</sequence>
<dbReference type="Gene3D" id="1.25.40.270">
    <property type="entry name" value="Vacuolar protein sorting-associated protein vta1"/>
    <property type="match status" value="1"/>
</dbReference>
<comment type="similarity">
    <text evidence="3">Belongs to the VTA1 family.</text>
</comment>
<evidence type="ECO:0000256" key="2">
    <source>
        <dbReference type="ARBA" id="ARBA00004496"/>
    </source>
</evidence>
<dbReference type="PANTHER" id="PTHR46009:SF1">
    <property type="entry name" value="VACUOLAR PROTEIN SORTING-ASSOCIATED PROTEIN VTA1 HOMOLOG"/>
    <property type="match status" value="1"/>
</dbReference>
<evidence type="ECO:0000313" key="12">
    <source>
        <dbReference type="EMBL" id="KOO21479.1"/>
    </source>
</evidence>
<organism evidence="12 13">
    <name type="scientific">Chrysochromulina tobinii</name>
    <dbReference type="NCBI Taxonomy" id="1460289"/>
    <lineage>
        <taxon>Eukaryota</taxon>
        <taxon>Haptista</taxon>
        <taxon>Haptophyta</taxon>
        <taxon>Prymnesiophyceae</taxon>
        <taxon>Prymnesiales</taxon>
        <taxon>Chrysochromulinaceae</taxon>
        <taxon>Chrysochromulina</taxon>
    </lineage>
</organism>
<protein>
    <submittedName>
        <fullName evidence="12">Lyst-interacting protein lip5</fullName>
    </submittedName>
</protein>
<keyword evidence="8" id="KW-0472">Membrane</keyword>
<accession>A0A0M0J4G4</accession>
<proteinExistence type="inferred from homology"/>
<evidence type="ECO:0000256" key="1">
    <source>
        <dbReference type="ARBA" id="ARBA00004481"/>
    </source>
</evidence>
<name>A0A0M0J4G4_9EUKA</name>
<dbReference type="Proteomes" id="UP000037460">
    <property type="component" value="Unassembled WGS sequence"/>
</dbReference>
<dbReference type="InterPro" id="IPR044538">
    <property type="entry name" value="Vta1-like"/>
</dbReference>
<dbReference type="PANTHER" id="PTHR46009">
    <property type="entry name" value="VACUOLAR PROTEIN SORTING-ASSOCIATED PROTEIN VTA1 HOMOLOG"/>
    <property type="match status" value="1"/>
</dbReference>